<dbReference type="Pfam" id="PF04339">
    <property type="entry name" value="FemAB_like"/>
    <property type="match status" value="1"/>
</dbReference>
<dbReference type="EMBL" id="JXQG01000015">
    <property type="protein sequence ID" value="KKZ12641.1"/>
    <property type="molecule type" value="Genomic_DNA"/>
</dbReference>
<reference evidence="1 2" key="1">
    <citation type="submission" date="2015-01" db="EMBL/GenBank/DDBJ databases">
        <title>Lifestyle Evolution in Cyanobacterial Symbionts of Sponges.</title>
        <authorList>
            <person name="Burgsdorf I."/>
            <person name="Slaby B.M."/>
            <person name="Handley K.M."/>
            <person name="Haber M."/>
            <person name="Blom J."/>
            <person name="Marshall C.W."/>
            <person name="Gilbert J.A."/>
            <person name="Hentschel U."/>
            <person name="Steindler L."/>
        </authorList>
    </citation>
    <scope>NUCLEOTIDE SEQUENCE [LARGE SCALE GENOMIC DNA]</scope>
    <source>
        <strain evidence="1">SP3</strain>
    </source>
</reference>
<dbReference type="Gene3D" id="3.40.630.30">
    <property type="match status" value="1"/>
</dbReference>
<evidence type="ECO:0000313" key="1">
    <source>
        <dbReference type="EMBL" id="KKZ12641.1"/>
    </source>
</evidence>
<organism evidence="1 2">
    <name type="scientific">Candidatus Synechococcus spongiarum SP3</name>
    <dbReference type="NCBI Taxonomy" id="1604020"/>
    <lineage>
        <taxon>Bacteria</taxon>
        <taxon>Bacillati</taxon>
        <taxon>Cyanobacteriota</taxon>
        <taxon>Cyanophyceae</taxon>
        <taxon>Synechococcales</taxon>
        <taxon>Synechococcaceae</taxon>
        <taxon>Synechococcus</taxon>
    </lineage>
</organism>
<name>A0A0G2HMP1_9SYNE</name>
<gene>
    <name evidence="1" type="ORF">TE42_03665</name>
</gene>
<evidence type="ECO:0000313" key="2">
    <source>
        <dbReference type="Proteomes" id="UP000035067"/>
    </source>
</evidence>
<protein>
    <recommendedName>
        <fullName evidence="3">GNAT family N-acetyltransferase</fullName>
    </recommendedName>
</protein>
<sequence length="389" mass="44492">MGADLQARWHRSIAEIPQSAWQAIVAPHDLPHFSWDWLHCLEISGAIAPCHGWQSCHLSLWRHKELIAVAPLYLKAHSYGEFVFDQAFAQVAGQLGLEYYPKLLGMSPLTPAMGYRFFMALGEDQQSMTQLMFKLVDDLCRRNGILSANFLYAAADWAALAEQAGCATWLQLRSEWRRTGEHRFSDYLASFNANQRRNIKRERRAVAQAGISLMPMAGEEIPPGMLQQMHGFYAAHCARWGPWGSKYLTEDFFRLAEQRLRRHLVLFSAHEKDPLAPVAMSLCLRNGRQLWGRYWGSDVEVSGLHFETCYYTPITWALEQGIQQFDPGAGGSHKQRRGFRAEPFACLHRWFDPTLDQLLRAWLPPTNRRLIEQINILNAQMPLHSPSSG</sequence>
<dbReference type="InterPro" id="IPR016181">
    <property type="entry name" value="Acyl_CoA_acyltransferase"/>
</dbReference>
<dbReference type="InterPro" id="IPR007434">
    <property type="entry name" value="FemAB-like"/>
</dbReference>
<proteinExistence type="predicted"/>
<dbReference type="AlphaFoldDB" id="A0A0G2HMP1"/>
<dbReference type="PANTHER" id="PTHR47017:SF1">
    <property type="entry name" value="ACYL-COA"/>
    <property type="match status" value="1"/>
</dbReference>
<dbReference type="Proteomes" id="UP000035067">
    <property type="component" value="Unassembled WGS sequence"/>
</dbReference>
<evidence type="ECO:0008006" key="3">
    <source>
        <dbReference type="Google" id="ProtNLM"/>
    </source>
</evidence>
<accession>A0A0G2HMP1</accession>
<dbReference type="SUPFAM" id="SSF55729">
    <property type="entry name" value="Acyl-CoA N-acyltransferases (Nat)"/>
    <property type="match status" value="1"/>
</dbReference>
<dbReference type="PANTHER" id="PTHR47017">
    <property type="entry name" value="ACYL-COA"/>
    <property type="match status" value="1"/>
</dbReference>
<comment type="caution">
    <text evidence="1">The sequence shown here is derived from an EMBL/GenBank/DDBJ whole genome shotgun (WGS) entry which is preliminary data.</text>
</comment>
<dbReference type="PATRIC" id="fig|1604020.3.peg.2515"/>